<evidence type="ECO:0000313" key="1">
    <source>
        <dbReference type="EMBL" id="JAH69695.1"/>
    </source>
</evidence>
<accession>A0A0E9UWW1</accession>
<protein>
    <submittedName>
        <fullName evidence="1">Uncharacterized protein</fullName>
    </submittedName>
</protein>
<reference evidence="1" key="2">
    <citation type="journal article" date="2015" name="Fish Shellfish Immunol.">
        <title>Early steps in the European eel (Anguilla anguilla)-Vibrio vulnificus interaction in the gills: Role of the RtxA13 toxin.</title>
        <authorList>
            <person name="Callol A."/>
            <person name="Pajuelo D."/>
            <person name="Ebbesson L."/>
            <person name="Teles M."/>
            <person name="MacKenzie S."/>
            <person name="Amaro C."/>
        </authorList>
    </citation>
    <scope>NUCLEOTIDE SEQUENCE</scope>
</reference>
<sequence>MVTVQSFHCDQLHTSSFATLSYHRPS</sequence>
<reference evidence="1" key="1">
    <citation type="submission" date="2014-11" db="EMBL/GenBank/DDBJ databases">
        <authorList>
            <person name="Amaro Gonzalez C."/>
        </authorList>
    </citation>
    <scope>NUCLEOTIDE SEQUENCE</scope>
</reference>
<proteinExistence type="predicted"/>
<dbReference type="EMBL" id="GBXM01038882">
    <property type="protein sequence ID" value="JAH69695.1"/>
    <property type="molecule type" value="Transcribed_RNA"/>
</dbReference>
<organism evidence="1">
    <name type="scientific">Anguilla anguilla</name>
    <name type="common">European freshwater eel</name>
    <name type="synonym">Muraena anguilla</name>
    <dbReference type="NCBI Taxonomy" id="7936"/>
    <lineage>
        <taxon>Eukaryota</taxon>
        <taxon>Metazoa</taxon>
        <taxon>Chordata</taxon>
        <taxon>Craniata</taxon>
        <taxon>Vertebrata</taxon>
        <taxon>Euteleostomi</taxon>
        <taxon>Actinopterygii</taxon>
        <taxon>Neopterygii</taxon>
        <taxon>Teleostei</taxon>
        <taxon>Anguilliformes</taxon>
        <taxon>Anguillidae</taxon>
        <taxon>Anguilla</taxon>
    </lineage>
</organism>
<dbReference type="AlphaFoldDB" id="A0A0E9UWW1"/>
<name>A0A0E9UWW1_ANGAN</name>